<evidence type="ECO:0000256" key="2">
    <source>
        <dbReference type="ARBA" id="ARBA00004245"/>
    </source>
</evidence>
<dbReference type="InterPro" id="IPR052102">
    <property type="entry name" value="Enkurin_domain-protein"/>
</dbReference>
<evidence type="ECO:0000256" key="6">
    <source>
        <dbReference type="SAM" id="Coils"/>
    </source>
</evidence>
<feature type="compositionally biased region" description="Basic and acidic residues" evidence="7">
    <location>
        <begin position="7"/>
        <end position="33"/>
    </location>
</feature>
<gene>
    <name evidence="9" type="ORF">R1sor_005774</name>
</gene>
<feature type="region of interest" description="Disordered" evidence="7">
    <location>
        <begin position="1"/>
        <end position="155"/>
    </location>
</feature>
<dbReference type="Proteomes" id="UP001633002">
    <property type="component" value="Unassembled WGS sequence"/>
</dbReference>
<organism evidence="9 10">
    <name type="scientific">Riccia sorocarpa</name>
    <dbReference type="NCBI Taxonomy" id="122646"/>
    <lineage>
        <taxon>Eukaryota</taxon>
        <taxon>Viridiplantae</taxon>
        <taxon>Streptophyta</taxon>
        <taxon>Embryophyta</taxon>
        <taxon>Marchantiophyta</taxon>
        <taxon>Marchantiopsida</taxon>
        <taxon>Marchantiidae</taxon>
        <taxon>Marchantiales</taxon>
        <taxon>Ricciaceae</taxon>
        <taxon>Riccia</taxon>
    </lineage>
</organism>
<dbReference type="GO" id="GO:0005929">
    <property type="term" value="C:cilium"/>
    <property type="evidence" value="ECO:0007669"/>
    <property type="project" value="UniProtKB-SubCell"/>
</dbReference>
<keyword evidence="3" id="KW-0963">Cytoplasm</keyword>
<evidence type="ECO:0000256" key="4">
    <source>
        <dbReference type="ARBA" id="ARBA00023212"/>
    </source>
</evidence>
<feature type="coiled-coil region" evidence="6">
    <location>
        <begin position="349"/>
        <end position="400"/>
    </location>
</feature>
<name>A0ABD3HL20_9MARC</name>
<proteinExistence type="predicted"/>
<comment type="caution">
    <text evidence="9">The sequence shown here is derived from an EMBL/GenBank/DDBJ whole genome shotgun (WGS) entry which is preliminary data.</text>
</comment>
<protein>
    <recommendedName>
        <fullName evidence="8">Enkurin domain-containing protein</fullName>
    </recommendedName>
</protein>
<dbReference type="InterPro" id="IPR027012">
    <property type="entry name" value="Enkurin_dom"/>
</dbReference>
<evidence type="ECO:0000256" key="1">
    <source>
        <dbReference type="ARBA" id="ARBA00004138"/>
    </source>
</evidence>
<dbReference type="AlphaFoldDB" id="A0ABD3HL20"/>
<evidence type="ECO:0000313" key="10">
    <source>
        <dbReference type="Proteomes" id="UP001633002"/>
    </source>
</evidence>
<evidence type="ECO:0000259" key="8">
    <source>
        <dbReference type="PROSITE" id="PS51665"/>
    </source>
</evidence>
<feature type="region of interest" description="Disordered" evidence="7">
    <location>
        <begin position="446"/>
        <end position="480"/>
    </location>
</feature>
<sequence length="559" mass="64742">MDLGAAGERDYIHDTDGQTGDESRSYCEEKASRENGLNQSREYNGRTENSKFERNDQREDQEREEGKHQKREEEKLDDNHREAAGLVNNGHCDQYSTRRRAQPRDMRHVNYAFSGPGNDAAQESFDNLSIAGQEEDKPLQIFPQGRKYRSGDTNASPQMMERLQRCEENQEPHTYRIHIPRHEKKNESTDIYPLLHTYDNPTKPEDAAHSKPWGNTRRSCIGNDSSGVFAIMHPSSGNSDGPVKGNLKTKSRNHLKEHRAAITEMSAVTHFYKQREYEEESKRQAATKIWDGSNRPKKKFAKKEIDCSDFVQKNKEAIKEMSQYARELKNFQEPNYSMCHKGKLPKYLRQRKKELLEEVEERNRELATLPAPEGRKMLSEEERLQTLENLEQRYEELIKVLRAFPLAFDTAHQIRIRAEVEEELKEIEASHSYYSNPKIYLAEVPSTPQRTSHSQFPLLDQTPGLSHENDKEQRPVSPSAVSRTIPMTYCSSRCETCHAPMQRVIKAPESRKPLRCTACTLKARTRNRNLWPLHKPVKQRPPHFSSWVHVPSSAPLHVS</sequence>
<evidence type="ECO:0000313" key="9">
    <source>
        <dbReference type="EMBL" id="KAL3692123.1"/>
    </source>
</evidence>
<accession>A0ABD3HL20</accession>
<feature type="compositionally biased region" description="Basic and acidic residues" evidence="7">
    <location>
        <begin position="43"/>
        <end position="83"/>
    </location>
</feature>
<feature type="compositionally biased region" description="Polar residues" evidence="7">
    <location>
        <begin position="446"/>
        <end position="455"/>
    </location>
</feature>
<keyword evidence="4" id="KW-0206">Cytoskeleton</keyword>
<keyword evidence="10" id="KW-1185">Reference proteome</keyword>
<evidence type="ECO:0000256" key="7">
    <source>
        <dbReference type="SAM" id="MobiDB-lite"/>
    </source>
</evidence>
<keyword evidence="6" id="KW-0175">Coiled coil</keyword>
<dbReference type="GO" id="GO:0005856">
    <property type="term" value="C:cytoskeleton"/>
    <property type="evidence" value="ECO:0007669"/>
    <property type="project" value="UniProtKB-SubCell"/>
</dbReference>
<feature type="domain" description="Enkurin" evidence="8">
    <location>
        <begin position="350"/>
        <end position="442"/>
    </location>
</feature>
<dbReference type="PANTHER" id="PTHR21490:SF2">
    <property type="entry name" value="ENKURIN DOMAIN-CONTAINING PROTEIN 1"/>
    <property type="match status" value="1"/>
</dbReference>
<keyword evidence="5" id="KW-0966">Cell projection</keyword>
<dbReference type="EMBL" id="JBJQOH010000003">
    <property type="protein sequence ID" value="KAL3692123.1"/>
    <property type="molecule type" value="Genomic_DNA"/>
</dbReference>
<reference evidence="9 10" key="1">
    <citation type="submission" date="2024-09" db="EMBL/GenBank/DDBJ databases">
        <title>Chromosome-scale assembly of Riccia sorocarpa.</title>
        <authorList>
            <person name="Paukszto L."/>
        </authorList>
    </citation>
    <scope>NUCLEOTIDE SEQUENCE [LARGE SCALE GENOMIC DNA]</scope>
    <source>
        <strain evidence="9">LP-2024</strain>
        <tissue evidence="9">Aerial parts of the thallus</tissue>
    </source>
</reference>
<dbReference type="Pfam" id="PF13864">
    <property type="entry name" value="Enkurin"/>
    <property type="match status" value="1"/>
</dbReference>
<comment type="subcellular location">
    <subcellularLocation>
        <location evidence="1">Cell projection</location>
        <location evidence="1">Cilium</location>
    </subcellularLocation>
    <subcellularLocation>
        <location evidence="2">Cytoplasm</location>
        <location evidence="2">Cytoskeleton</location>
    </subcellularLocation>
</comment>
<dbReference type="PANTHER" id="PTHR21490">
    <property type="entry name" value="ENKURIN-RELATED"/>
    <property type="match status" value="1"/>
</dbReference>
<evidence type="ECO:0000256" key="3">
    <source>
        <dbReference type="ARBA" id="ARBA00022490"/>
    </source>
</evidence>
<dbReference type="PROSITE" id="PS51665">
    <property type="entry name" value="ENKURIN"/>
    <property type="match status" value="1"/>
</dbReference>
<evidence type="ECO:0000256" key="5">
    <source>
        <dbReference type="ARBA" id="ARBA00023273"/>
    </source>
</evidence>